<evidence type="ECO:0008006" key="3">
    <source>
        <dbReference type="Google" id="ProtNLM"/>
    </source>
</evidence>
<dbReference type="Proteomes" id="UP001358586">
    <property type="component" value="Chromosome 4"/>
</dbReference>
<evidence type="ECO:0000313" key="1">
    <source>
        <dbReference type="EMBL" id="KAK5836172.1"/>
    </source>
</evidence>
<reference evidence="1 2" key="1">
    <citation type="submission" date="2023-03" db="EMBL/GenBank/DDBJ databases">
        <title>WGS of Gossypium arboreum.</title>
        <authorList>
            <person name="Yu D."/>
        </authorList>
    </citation>
    <scope>NUCLEOTIDE SEQUENCE [LARGE SCALE GENOMIC DNA]</scope>
    <source>
        <tissue evidence="1">Leaf</tissue>
    </source>
</reference>
<gene>
    <name evidence="1" type="ORF">PVK06_011928</name>
</gene>
<accession>A0ABR0QA61</accession>
<dbReference type="EMBL" id="JARKNE010000004">
    <property type="protein sequence ID" value="KAK5836172.1"/>
    <property type="molecule type" value="Genomic_DNA"/>
</dbReference>
<proteinExistence type="predicted"/>
<evidence type="ECO:0000313" key="2">
    <source>
        <dbReference type="Proteomes" id="UP001358586"/>
    </source>
</evidence>
<comment type="caution">
    <text evidence="1">The sequence shown here is derived from an EMBL/GenBank/DDBJ whole genome shotgun (WGS) entry which is preliminary data.</text>
</comment>
<keyword evidence="2" id="KW-1185">Reference proteome</keyword>
<organism evidence="1 2">
    <name type="scientific">Gossypium arboreum</name>
    <name type="common">Tree cotton</name>
    <name type="synonym">Gossypium nanking</name>
    <dbReference type="NCBI Taxonomy" id="29729"/>
    <lineage>
        <taxon>Eukaryota</taxon>
        <taxon>Viridiplantae</taxon>
        <taxon>Streptophyta</taxon>
        <taxon>Embryophyta</taxon>
        <taxon>Tracheophyta</taxon>
        <taxon>Spermatophyta</taxon>
        <taxon>Magnoliopsida</taxon>
        <taxon>eudicotyledons</taxon>
        <taxon>Gunneridae</taxon>
        <taxon>Pentapetalae</taxon>
        <taxon>rosids</taxon>
        <taxon>malvids</taxon>
        <taxon>Malvales</taxon>
        <taxon>Malvaceae</taxon>
        <taxon>Malvoideae</taxon>
        <taxon>Gossypium</taxon>
    </lineage>
</organism>
<name>A0ABR0QA61_GOSAR</name>
<sequence>MLVMALMELPMNKFLAFASQKVAVLVDNENFLAWKQHVLLVVKIHHLQMFLEETIPIPPRMAIVTPPTWPRSLD</sequence>
<protein>
    <recommendedName>
        <fullName evidence="3">Retrotransposon Copia-like N-terminal domain-containing protein</fullName>
    </recommendedName>
</protein>